<gene>
    <name evidence="1" type="ORF">PRZ03_09800</name>
</gene>
<evidence type="ECO:0000313" key="2">
    <source>
        <dbReference type="Proteomes" id="UP001221189"/>
    </source>
</evidence>
<proteinExistence type="predicted"/>
<dbReference type="EMBL" id="JAQQXT010000005">
    <property type="protein sequence ID" value="MDC8771862.1"/>
    <property type="molecule type" value="Genomic_DNA"/>
</dbReference>
<organism evidence="1 2">
    <name type="scientific">Roseateles albus</name>
    <dbReference type="NCBI Taxonomy" id="2987525"/>
    <lineage>
        <taxon>Bacteria</taxon>
        <taxon>Pseudomonadati</taxon>
        <taxon>Pseudomonadota</taxon>
        <taxon>Betaproteobacteria</taxon>
        <taxon>Burkholderiales</taxon>
        <taxon>Sphaerotilaceae</taxon>
        <taxon>Roseateles</taxon>
    </lineage>
</organism>
<evidence type="ECO:0000313" key="1">
    <source>
        <dbReference type="EMBL" id="MDC8771862.1"/>
    </source>
</evidence>
<dbReference type="RefSeq" id="WP_273600149.1">
    <property type="nucleotide sequence ID" value="NZ_JAQQXT010000005.1"/>
</dbReference>
<keyword evidence="2" id="KW-1185">Reference proteome</keyword>
<name>A0ABT5KD67_9BURK</name>
<comment type="caution">
    <text evidence="1">The sequence shown here is derived from an EMBL/GenBank/DDBJ whole genome shotgun (WGS) entry which is preliminary data.</text>
</comment>
<dbReference type="Proteomes" id="UP001221189">
    <property type="component" value="Unassembled WGS sequence"/>
</dbReference>
<reference evidence="1 2" key="1">
    <citation type="submission" date="2022-10" db="EMBL/GenBank/DDBJ databases">
        <title>Paucibacter sp. hw1 Genome sequencing.</title>
        <authorList>
            <person name="Park S."/>
        </authorList>
    </citation>
    <scope>NUCLEOTIDE SEQUENCE [LARGE SCALE GENOMIC DNA]</scope>
    <source>
        <strain evidence="2">hw1</strain>
    </source>
</reference>
<accession>A0ABT5KD67</accession>
<protein>
    <submittedName>
        <fullName evidence="1">Uncharacterized protein</fullName>
    </submittedName>
</protein>
<sequence>MSTQADLSKLAIALEYADLGAGLYLAGGSDHAAKLLAAAAEQVLGDLARLLGPSAHNDEVQTLLAKIAKRYKAAPLEPNNARAKRGEGLSALGFAQPGEKASEETREATAAYLRAAWYTLEAMGLDAIVPQRLQKAVDQSTIYANHG</sequence>